<feature type="transmembrane region" description="Helical" evidence="1">
    <location>
        <begin position="227"/>
        <end position="248"/>
    </location>
</feature>
<dbReference type="Proteomes" id="UP000313359">
    <property type="component" value="Unassembled WGS sequence"/>
</dbReference>
<protein>
    <recommendedName>
        <fullName evidence="4">Transmembrane protein</fullName>
    </recommendedName>
</protein>
<feature type="transmembrane region" description="Helical" evidence="1">
    <location>
        <begin position="86"/>
        <end position="106"/>
    </location>
</feature>
<dbReference type="AlphaFoldDB" id="A0A5C2SC84"/>
<keyword evidence="3" id="KW-1185">Reference proteome</keyword>
<proteinExistence type="predicted"/>
<dbReference type="EMBL" id="ML122262">
    <property type="protein sequence ID" value="RPD61360.1"/>
    <property type="molecule type" value="Genomic_DNA"/>
</dbReference>
<feature type="transmembrane region" description="Helical" evidence="1">
    <location>
        <begin position="20"/>
        <end position="41"/>
    </location>
</feature>
<evidence type="ECO:0000313" key="3">
    <source>
        <dbReference type="Proteomes" id="UP000313359"/>
    </source>
</evidence>
<accession>A0A5C2SC84</accession>
<feature type="transmembrane region" description="Helical" evidence="1">
    <location>
        <begin position="203"/>
        <end position="221"/>
    </location>
</feature>
<feature type="transmembrane region" description="Helical" evidence="1">
    <location>
        <begin position="158"/>
        <end position="183"/>
    </location>
</feature>
<evidence type="ECO:0008006" key="4">
    <source>
        <dbReference type="Google" id="ProtNLM"/>
    </source>
</evidence>
<gene>
    <name evidence="2" type="ORF">L227DRAFT_500227</name>
</gene>
<feature type="transmembrane region" description="Helical" evidence="1">
    <location>
        <begin position="53"/>
        <end position="74"/>
    </location>
</feature>
<feature type="transmembrane region" description="Helical" evidence="1">
    <location>
        <begin position="118"/>
        <end position="138"/>
    </location>
</feature>
<organism evidence="2 3">
    <name type="scientific">Lentinus tigrinus ALCF2SS1-6</name>
    <dbReference type="NCBI Taxonomy" id="1328759"/>
    <lineage>
        <taxon>Eukaryota</taxon>
        <taxon>Fungi</taxon>
        <taxon>Dikarya</taxon>
        <taxon>Basidiomycota</taxon>
        <taxon>Agaricomycotina</taxon>
        <taxon>Agaricomycetes</taxon>
        <taxon>Polyporales</taxon>
        <taxon>Polyporaceae</taxon>
        <taxon>Lentinus</taxon>
    </lineage>
</organism>
<keyword evidence="1" id="KW-1133">Transmembrane helix</keyword>
<keyword evidence="1" id="KW-0812">Transmembrane</keyword>
<evidence type="ECO:0000313" key="2">
    <source>
        <dbReference type="EMBL" id="RPD61360.1"/>
    </source>
</evidence>
<reference evidence="2" key="1">
    <citation type="journal article" date="2018" name="Genome Biol. Evol.">
        <title>Genomics and development of Lentinus tigrinus, a white-rot wood-decaying mushroom with dimorphic fruiting bodies.</title>
        <authorList>
            <person name="Wu B."/>
            <person name="Xu Z."/>
            <person name="Knudson A."/>
            <person name="Carlson A."/>
            <person name="Chen N."/>
            <person name="Kovaka S."/>
            <person name="LaButti K."/>
            <person name="Lipzen A."/>
            <person name="Pennachio C."/>
            <person name="Riley R."/>
            <person name="Schakwitz W."/>
            <person name="Umezawa K."/>
            <person name="Ohm R.A."/>
            <person name="Grigoriev I.V."/>
            <person name="Nagy L.G."/>
            <person name="Gibbons J."/>
            <person name="Hibbett D."/>
        </authorList>
    </citation>
    <scope>NUCLEOTIDE SEQUENCE [LARGE SCALE GENOMIC DNA]</scope>
    <source>
        <strain evidence="2">ALCF2SS1-6</strain>
    </source>
</reference>
<dbReference type="OrthoDB" id="3197626at2759"/>
<keyword evidence="1" id="KW-0472">Membrane</keyword>
<name>A0A5C2SC84_9APHY</name>
<sequence>MPDWQSPTEIAKDGAAFDKFMHTLLGLYLWEFVTSLSFDWTYISRKKKFKWPLIFYFSGRYCLLFALIGIAIALNVTEPVNCQALYTYNQLFGNATIGFASINLSLRTMAVWSMSWYIVYPLIAISLGHWSLLLHGILLKAAWIDGQGCVITTTSNTILAATFIYTMCFDFLVLTLTAVKLGITGTPRRDRSRIVRLIFDDGLIFFLVAFGANALATSFMLVNLNAVMSIIANVPAAVASTIVSCRVVRRLTNYTSEGAEVFGTTHASTLAFTRSARFTRGMGVVSVNEKKVEGLRVEMDTFEAAPGEASPSDISVFTYDAAGRKVKRSDVETFVHDVEASPVDEYKTPNLQ</sequence>
<evidence type="ECO:0000256" key="1">
    <source>
        <dbReference type="SAM" id="Phobius"/>
    </source>
</evidence>
<dbReference type="STRING" id="1328759.A0A5C2SC84"/>